<keyword evidence="2" id="KW-1185">Reference proteome</keyword>
<dbReference type="EMBL" id="JAWDGP010003707">
    <property type="protein sequence ID" value="KAK3771579.1"/>
    <property type="molecule type" value="Genomic_DNA"/>
</dbReference>
<reference evidence="1" key="1">
    <citation type="journal article" date="2023" name="G3 (Bethesda)">
        <title>A reference genome for the long-term kleptoplast-retaining sea slug Elysia crispata morphotype clarki.</title>
        <authorList>
            <person name="Eastman K.E."/>
            <person name="Pendleton A.L."/>
            <person name="Shaikh M.A."/>
            <person name="Suttiyut T."/>
            <person name="Ogas R."/>
            <person name="Tomko P."/>
            <person name="Gavelis G."/>
            <person name="Widhalm J.R."/>
            <person name="Wisecaver J.H."/>
        </authorList>
    </citation>
    <scope>NUCLEOTIDE SEQUENCE</scope>
    <source>
        <strain evidence="1">ECLA1</strain>
    </source>
</reference>
<dbReference type="AlphaFoldDB" id="A0AAE0ZLE5"/>
<evidence type="ECO:0000313" key="2">
    <source>
        <dbReference type="Proteomes" id="UP001283361"/>
    </source>
</evidence>
<organism evidence="1 2">
    <name type="scientific">Elysia crispata</name>
    <name type="common">lettuce slug</name>
    <dbReference type="NCBI Taxonomy" id="231223"/>
    <lineage>
        <taxon>Eukaryota</taxon>
        <taxon>Metazoa</taxon>
        <taxon>Spiralia</taxon>
        <taxon>Lophotrochozoa</taxon>
        <taxon>Mollusca</taxon>
        <taxon>Gastropoda</taxon>
        <taxon>Heterobranchia</taxon>
        <taxon>Euthyneura</taxon>
        <taxon>Panpulmonata</taxon>
        <taxon>Sacoglossa</taxon>
        <taxon>Placobranchoidea</taxon>
        <taxon>Plakobranchidae</taxon>
        <taxon>Elysia</taxon>
    </lineage>
</organism>
<comment type="caution">
    <text evidence="1">The sequence shown here is derived from an EMBL/GenBank/DDBJ whole genome shotgun (WGS) entry which is preliminary data.</text>
</comment>
<evidence type="ECO:0000313" key="1">
    <source>
        <dbReference type="EMBL" id="KAK3771579.1"/>
    </source>
</evidence>
<dbReference type="Proteomes" id="UP001283361">
    <property type="component" value="Unassembled WGS sequence"/>
</dbReference>
<sequence length="123" mass="14283">FPEIIPALLPTICSFRDTHLKRKFVEHPTDGIKVMDIYFTKEQKLKKKDTHLKRKLVEHPTDGIKVMDIYFTKEEKLKKKESYSKIKHVGQPTGGHNECEILGEGPEAAESESLWSEWTIFRG</sequence>
<accession>A0AAE0ZLE5</accession>
<gene>
    <name evidence="1" type="ORF">RRG08_041508</name>
</gene>
<proteinExistence type="predicted"/>
<protein>
    <submittedName>
        <fullName evidence="1">Uncharacterized protein</fullName>
    </submittedName>
</protein>
<name>A0AAE0ZLE5_9GAST</name>
<feature type="non-terminal residue" evidence="1">
    <location>
        <position position="1"/>
    </location>
</feature>